<evidence type="ECO:0000313" key="1">
    <source>
        <dbReference type="EMBL" id="SPY45170.1"/>
    </source>
</evidence>
<dbReference type="NCBIfam" id="TIGR02750">
    <property type="entry name" value="TraN_Ftype"/>
    <property type="match status" value="1"/>
</dbReference>
<evidence type="ECO:0000313" key="2">
    <source>
        <dbReference type="Proteomes" id="UP000251647"/>
    </source>
</evidence>
<reference evidence="1 2" key="1">
    <citation type="submission" date="2018-06" db="EMBL/GenBank/DDBJ databases">
        <authorList>
            <consortium name="Pathogen Informatics"/>
            <person name="Doyle S."/>
        </authorList>
    </citation>
    <scope>NUCLEOTIDE SEQUENCE [LARGE SCALE GENOMIC DNA]</scope>
    <source>
        <strain evidence="1 2">NCTC11647</strain>
    </source>
</reference>
<dbReference type="InterPro" id="IPR014121">
    <property type="entry name" value="TraN_Ftype"/>
</dbReference>
<dbReference type="AlphaFoldDB" id="A0A2T3Q8F0"/>
<dbReference type="EMBL" id="UATL01000006">
    <property type="protein sequence ID" value="SPY45170.1"/>
    <property type="molecule type" value="Genomic_DNA"/>
</dbReference>
<sequence>MKNLFIFTLLTCSSWVYANAIGQNYYNEVGNAKTMLNNKLASPSLRGFTGDDYCKDESCRQQMHNPTQGQYFGHETELESNAKQRLANDPYAANIAGSMDSRPNAKYKVNPNDPAFSSAKDYMDHSYEISHGISNKYVDCEGGNICKFEQSAKQCQIPTGNQPSCYSEAYLKNVSLVKDQHLIPVRGEFGRLSLPKSMMVSQIDLPALRQVPQTMPIGCEEATSPRDLAVFINGQQVSSVRGSLDLSGYWGGCRISLATPATSILFNPPRQLSSLLIDYSSAHNFNMVGHGNIVVHTNKEKIEMGWRDNCPAFTRECRAVKETCMEGAGTRKINGIDVHMSCWKKQRTYQCQYEDTCRPIHQDKASFGDCKETKRTCKSSLLGQCMAFDIALDCSKRTCKQRNLTCGDRFFCLDGHCYDEKMEQNQGFSKSASALAAIGDAGKALNVDSMKIFTGKGVSCSKKPIGFSDCCADKGWGQGIGLAKCSEEEKGLAKAKEKGLTIDLGTYCAEKVLGACIRKKKGYCQFDSKMARIVQEQGRSRLGLNFGSAKHPDCSGISPEQLQKIDFSQIDFSEFYQDLEQNMKLPNPASIQERITDKYKDLGKK</sequence>
<dbReference type="Proteomes" id="UP000251647">
    <property type="component" value="Unassembled WGS sequence"/>
</dbReference>
<proteinExistence type="predicted"/>
<dbReference type="Pfam" id="PF06986">
    <property type="entry name" value="F_T4SS_TraN"/>
    <property type="match status" value="1"/>
</dbReference>
<name>A0A2T3Q8F0_PHODM</name>
<dbReference type="OrthoDB" id="5297981at2"/>
<gene>
    <name evidence="1" type="ORF">NCTC11647_03954</name>
</gene>
<organism evidence="1 2">
    <name type="scientific">Photobacterium damselae</name>
    <dbReference type="NCBI Taxonomy" id="38293"/>
    <lineage>
        <taxon>Bacteria</taxon>
        <taxon>Pseudomonadati</taxon>
        <taxon>Pseudomonadota</taxon>
        <taxon>Gammaproteobacteria</taxon>
        <taxon>Vibrionales</taxon>
        <taxon>Vibrionaceae</taxon>
        <taxon>Photobacterium</taxon>
    </lineage>
</organism>
<accession>A0A2T3Q8F0</accession>
<protein>
    <submittedName>
        <fullName evidence="1">Conjugal transfer mating pair stabilization protein TraN</fullName>
    </submittedName>
</protein>
<dbReference type="RefSeq" id="WP_005306788.1">
    <property type="nucleotide sequence ID" value="NZ_PYOG01000037.1"/>
</dbReference>